<dbReference type="PROSITE" id="PS51257">
    <property type="entry name" value="PROKAR_LIPOPROTEIN"/>
    <property type="match status" value="1"/>
</dbReference>
<dbReference type="PATRIC" id="fig|1331060.3.peg.554"/>
<reference evidence="1 2" key="1">
    <citation type="journal article" date="2013" name="Genome Announc.">
        <title>Draft Genome Sequence of Sphingobium lactosutens Strain DS20T, Isolated from a Hexachlorocyclohexane Dumpsite.</title>
        <authorList>
            <person name="Kumar R."/>
            <person name="Dwivedi V."/>
            <person name="Negi V."/>
            <person name="Khurana J.P."/>
            <person name="Lal R."/>
        </authorList>
    </citation>
    <scope>NUCLEOTIDE SEQUENCE [LARGE SCALE GENOMIC DNA]</scope>
    <source>
        <strain evidence="1 2">DS20</strain>
    </source>
</reference>
<dbReference type="Pfam" id="PF14356">
    <property type="entry name" value="DUF4403"/>
    <property type="match status" value="1"/>
</dbReference>
<protein>
    <recommendedName>
        <fullName evidence="3">DUF4403 family protein</fullName>
    </recommendedName>
</protein>
<name>T0I1P0_9SPHN</name>
<evidence type="ECO:0008006" key="3">
    <source>
        <dbReference type="Google" id="ProtNLM"/>
    </source>
</evidence>
<dbReference type="RefSeq" id="WP_021224567.1">
    <property type="nucleotide sequence ID" value="NZ_ATDP01000056.1"/>
</dbReference>
<dbReference type="OrthoDB" id="1299766at2"/>
<dbReference type="eggNOG" id="ENOG503353M">
    <property type="taxonomic scope" value="Bacteria"/>
</dbReference>
<proteinExistence type="predicted"/>
<dbReference type="InterPro" id="IPR025515">
    <property type="entry name" value="DUF4403"/>
</dbReference>
<sequence>MHSVLRAVWPSFRRGTPLALLLLASACRQDPVDLAPQRASDPVPAPRETSILSVPIDADADALREAIERGVPRTLWTINRREPRCIPPQKVRVFGEELNVTPPIGCTIIGEVTRGPVTLRGDGQIITADLPVHARISARDVAGVLKGETATGTARVQARMRLDIRPDWTPTGKIDLHYDWTTPPGIDFLGQRIRFTDEADEKLRPIVARLERDLPRELAQLNLRAKAETLWQEAFATLELNKRNPPVWMRVAPKRIFYNGYRMDGRRLRLDLGLEAVTQTLVGVPRPKPPSPTPLPSLDRSDIKDGLHLYLPVTSDYRTLEPVIQRALDKRSGRPFTLPGIGPVRAHFSNIDCYGATGGHIAVGVDIAARVDGEDTHGRIWLAARPVNAPNSPKIDFIDPVITGDTDGAGGDTALAIAQAPGFSDLIAAALGQNFAKDIAELKGKIGRAIADKRTGDFVIRAKADRYDIGQIHAYGQGLHLPVRATGKAQILYQPR</sequence>
<gene>
    <name evidence="1" type="ORF">RLDS_03045</name>
</gene>
<evidence type="ECO:0000313" key="1">
    <source>
        <dbReference type="EMBL" id="EQB18238.1"/>
    </source>
</evidence>
<keyword evidence="2" id="KW-1185">Reference proteome</keyword>
<accession>T0I1P0</accession>
<evidence type="ECO:0000313" key="2">
    <source>
        <dbReference type="Proteomes" id="UP000015531"/>
    </source>
</evidence>
<dbReference type="AlphaFoldDB" id="T0I1P0"/>
<dbReference type="EMBL" id="ATDP01000056">
    <property type="protein sequence ID" value="EQB18238.1"/>
    <property type="molecule type" value="Genomic_DNA"/>
</dbReference>
<organism evidence="1 2">
    <name type="scientific">Sphingobium lactosutens DS20</name>
    <dbReference type="NCBI Taxonomy" id="1331060"/>
    <lineage>
        <taxon>Bacteria</taxon>
        <taxon>Pseudomonadati</taxon>
        <taxon>Pseudomonadota</taxon>
        <taxon>Alphaproteobacteria</taxon>
        <taxon>Sphingomonadales</taxon>
        <taxon>Sphingomonadaceae</taxon>
        <taxon>Sphingobium</taxon>
    </lineage>
</organism>
<comment type="caution">
    <text evidence="1">The sequence shown here is derived from an EMBL/GenBank/DDBJ whole genome shotgun (WGS) entry which is preliminary data.</text>
</comment>
<dbReference type="Proteomes" id="UP000015531">
    <property type="component" value="Unassembled WGS sequence"/>
</dbReference>